<gene>
    <name evidence="3" type="ORF">AVDCRST_MAG41-453</name>
</gene>
<dbReference type="InterPro" id="IPR013767">
    <property type="entry name" value="PAS_fold"/>
</dbReference>
<dbReference type="CDD" id="cd01949">
    <property type="entry name" value="GGDEF"/>
    <property type="match status" value="1"/>
</dbReference>
<reference evidence="3" key="1">
    <citation type="submission" date="2020-02" db="EMBL/GenBank/DDBJ databases">
        <authorList>
            <person name="Meier V. D."/>
        </authorList>
    </citation>
    <scope>NUCLEOTIDE SEQUENCE</scope>
    <source>
        <strain evidence="3">AVDCRST_MAG41</strain>
    </source>
</reference>
<dbReference type="AlphaFoldDB" id="A0A6J4HCK5"/>
<dbReference type="Pfam" id="PF00989">
    <property type="entry name" value="PAS"/>
    <property type="match status" value="1"/>
</dbReference>
<dbReference type="EMBL" id="CADCTP010000044">
    <property type="protein sequence ID" value="CAA9219882.1"/>
    <property type="molecule type" value="Genomic_DNA"/>
</dbReference>
<dbReference type="GO" id="GO:0006355">
    <property type="term" value="P:regulation of DNA-templated transcription"/>
    <property type="evidence" value="ECO:0007669"/>
    <property type="project" value="InterPro"/>
</dbReference>
<dbReference type="PANTHER" id="PTHR44757">
    <property type="entry name" value="DIGUANYLATE CYCLASE DGCP"/>
    <property type="match status" value="1"/>
</dbReference>
<dbReference type="NCBIfam" id="TIGR00254">
    <property type="entry name" value="GGDEF"/>
    <property type="match status" value="1"/>
</dbReference>
<dbReference type="InterPro" id="IPR029787">
    <property type="entry name" value="Nucleotide_cyclase"/>
</dbReference>
<dbReference type="SMART" id="SM00086">
    <property type="entry name" value="PAC"/>
    <property type="match status" value="2"/>
</dbReference>
<organism evidence="3">
    <name type="scientific">uncultured Mycobacteriales bacterium</name>
    <dbReference type="NCBI Taxonomy" id="581187"/>
    <lineage>
        <taxon>Bacteria</taxon>
        <taxon>Bacillati</taxon>
        <taxon>Actinomycetota</taxon>
        <taxon>Actinomycetes</taxon>
        <taxon>Mycobacteriales</taxon>
        <taxon>environmental samples</taxon>
    </lineage>
</organism>
<accession>A0A6J4HCK5</accession>
<feature type="domain" description="GGDEF" evidence="2">
    <location>
        <begin position="299"/>
        <end position="432"/>
    </location>
</feature>
<dbReference type="CDD" id="cd00130">
    <property type="entry name" value="PAS"/>
    <property type="match status" value="1"/>
</dbReference>
<dbReference type="NCBIfam" id="TIGR00229">
    <property type="entry name" value="sensory_box"/>
    <property type="match status" value="2"/>
</dbReference>
<dbReference type="PROSITE" id="PS50112">
    <property type="entry name" value="PAS"/>
    <property type="match status" value="1"/>
</dbReference>
<dbReference type="InterPro" id="IPR043128">
    <property type="entry name" value="Rev_trsase/Diguanyl_cyclase"/>
</dbReference>
<dbReference type="InterPro" id="IPR001610">
    <property type="entry name" value="PAC"/>
</dbReference>
<dbReference type="Gene3D" id="3.30.70.270">
    <property type="match status" value="1"/>
</dbReference>
<dbReference type="Gene3D" id="3.30.450.20">
    <property type="entry name" value="PAS domain"/>
    <property type="match status" value="2"/>
</dbReference>
<evidence type="ECO:0000313" key="3">
    <source>
        <dbReference type="EMBL" id="CAA9219882.1"/>
    </source>
</evidence>
<dbReference type="InterPro" id="IPR013655">
    <property type="entry name" value="PAS_fold_3"/>
</dbReference>
<evidence type="ECO:0000259" key="2">
    <source>
        <dbReference type="PROSITE" id="PS50887"/>
    </source>
</evidence>
<dbReference type="InterPro" id="IPR052155">
    <property type="entry name" value="Biofilm_reg_signaling"/>
</dbReference>
<dbReference type="InterPro" id="IPR000014">
    <property type="entry name" value="PAS"/>
</dbReference>
<evidence type="ECO:0000259" key="1">
    <source>
        <dbReference type="PROSITE" id="PS50112"/>
    </source>
</evidence>
<sequence length="442" mass="48148">MGRHSREGEPDSGGLVVGPSDEHFRALVELSPDAVFVIVDGYHAFANWRGLQLLGASRISDLQSRPALDFMDEAMRAEAEQRLDGMANRGRSLEYVEETLIRLDGSAVHIEAAGRPISFGGRQGALVVARDISGRRTSEAKVRAAEEKFRAAFQNAPTGMAIMDRAGMFLDVNAALARLFGRRLATLHGDLIWHHLHPEDSERVRGDFDRLVEGVEDDISGTFRYRTGSGGEGWVHASVSALVGQKSYIVHLVDVTQQKNTEYDLHRKATHDPLTGLPNRGLVLHKLGAALRSLRTEPGQVHVLFVDLDGFKQVNDVHGHAVGDRVLRAAAERMRGALRPTDTIGRLGGDEFVVILKALPQEVPAEEIAHRLAQAVAAPVAFEEGIVNVRASIGQASTDDPDYPAARLLGAADANMYKVKQATRNAETYVPRQSAPALRAVK</sequence>
<dbReference type="InterPro" id="IPR000160">
    <property type="entry name" value="GGDEF_dom"/>
</dbReference>
<dbReference type="SMART" id="SM00091">
    <property type="entry name" value="PAS"/>
    <property type="match status" value="2"/>
</dbReference>
<proteinExistence type="predicted"/>
<feature type="domain" description="PAS" evidence="1">
    <location>
        <begin position="145"/>
        <end position="215"/>
    </location>
</feature>
<dbReference type="PANTHER" id="PTHR44757:SF2">
    <property type="entry name" value="BIOFILM ARCHITECTURE MAINTENANCE PROTEIN MBAA"/>
    <property type="match status" value="1"/>
</dbReference>
<dbReference type="InterPro" id="IPR035965">
    <property type="entry name" value="PAS-like_dom_sf"/>
</dbReference>
<name>A0A6J4HCK5_9ACTN</name>
<protein>
    <submittedName>
        <fullName evidence="3">Diguanylate cyclase/phosphodiesterase (GGDEF &amp; EAL domains) with PAS/PAC sensor(S)</fullName>
    </submittedName>
</protein>
<dbReference type="SUPFAM" id="SSF55785">
    <property type="entry name" value="PYP-like sensor domain (PAS domain)"/>
    <property type="match status" value="2"/>
</dbReference>
<dbReference type="Pfam" id="PF08447">
    <property type="entry name" value="PAS_3"/>
    <property type="match status" value="1"/>
</dbReference>
<dbReference type="SUPFAM" id="SSF55073">
    <property type="entry name" value="Nucleotide cyclase"/>
    <property type="match status" value="1"/>
</dbReference>
<dbReference type="PROSITE" id="PS50887">
    <property type="entry name" value="GGDEF"/>
    <property type="match status" value="1"/>
</dbReference>
<dbReference type="SMART" id="SM00267">
    <property type="entry name" value="GGDEF"/>
    <property type="match status" value="1"/>
</dbReference>
<dbReference type="Pfam" id="PF00990">
    <property type="entry name" value="GGDEF"/>
    <property type="match status" value="1"/>
</dbReference>